<dbReference type="KEGG" id="vg:6186725"/>
<accession>B2CRN7</accession>
<dbReference type="RefSeq" id="YP_001798578.1">
    <property type="nucleotide sequence ID" value="NC_010537.1"/>
</dbReference>
<organism evidence="1 2">
    <name type="scientific">Betalipothrixvirus uzonense</name>
    <dbReference type="NCBI Taxonomy" id="512792"/>
    <lineage>
        <taxon>Viruses</taxon>
        <taxon>Adnaviria</taxon>
        <taxon>Zilligvirae</taxon>
        <taxon>Taleaviricota</taxon>
        <taxon>Tokiviricetes</taxon>
        <taxon>Ligamenvirales</taxon>
        <taxon>Lipothrixviridae</taxon>
        <taxon>Betalipothrixvirus</taxon>
    </lineage>
</organism>
<dbReference type="GeneID" id="6186725"/>
<protein>
    <submittedName>
        <fullName evidence="1">Uncharacterized protein</fullName>
    </submittedName>
</protein>
<evidence type="ECO:0000313" key="2">
    <source>
        <dbReference type="Proteomes" id="UP000008691"/>
    </source>
</evidence>
<reference evidence="1 2" key="1">
    <citation type="journal article" date="2008" name="Res. Microbiol.">
        <title>Viruses in acidic geothermal environments of the Kamchatka Peninsula.</title>
        <authorList>
            <person name="Bize A."/>
            <person name="Peng X."/>
            <person name="Prokofeva M."/>
            <person name="Maclellan K."/>
            <person name="Lucas S."/>
            <person name="Forterre P."/>
            <person name="Garrett R.A."/>
            <person name="Bonch-Osmolovskaya E.A."/>
            <person name="Prangishvili D."/>
        </authorList>
    </citation>
    <scope>NUCLEOTIDE SEQUENCE [LARGE SCALE GENOMIC DNA]</scope>
</reference>
<evidence type="ECO:0000313" key="1">
    <source>
        <dbReference type="EMBL" id="ACB37294.1"/>
    </source>
</evidence>
<keyword evidence="2" id="KW-1185">Reference proteome</keyword>
<proteinExistence type="predicted"/>
<dbReference type="EMBL" id="EU545650">
    <property type="protein sequence ID" value="ACB37294.1"/>
    <property type="molecule type" value="Genomic_DNA"/>
</dbReference>
<name>B2CRN7_9VIRU</name>
<sequence>MSYYPLKDKIDKIIDKHNFEFTQAEKYIIDAIFLWFNGISIDKSLVYVFEQLMNSDPNKIPDEDKLAIARLVLCVHPDYLIKYGKSEDIAKVIKSIPGLPDILKQILEIMK</sequence>
<dbReference type="OrthoDB" id="35567at10239"/>
<dbReference type="Proteomes" id="UP000008691">
    <property type="component" value="Segment"/>
</dbReference>